<dbReference type="PATRIC" id="fig|1003195.29.peg.2106"/>
<dbReference type="Proteomes" id="UP000007842">
    <property type="component" value="Chromosome"/>
</dbReference>
<gene>
    <name evidence="6" type="ordered locus">SCATT_20990</name>
</gene>
<feature type="domain" description="LysM" evidence="5">
    <location>
        <begin position="265"/>
        <end position="314"/>
    </location>
</feature>
<dbReference type="Pfam" id="PF06737">
    <property type="entry name" value="Transglycosylas"/>
    <property type="match status" value="1"/>
</dbReference>
<evidence type="ECO:0000313" key="6">
    <source>
        <dbReference type="EMBL" id="AEW94470.1"/>
    </source>
</evidence>
<dbReference type="eggNOG" id="COG1652">
    <property type="taxonomic scope" value="Bacteria"/>
</dbReference>
<feature type="chain" id="PRO_5003518574" evidence="4">
    <location>
        <begin position="23"/>
        <end position="316"/>
    </location>
</feature>
<dbReference type="KEGG" id="scy:SCATT_20990"/>
<dbReference type="Pfam" id="PF01476">
    <property type="entry name" value="LysM"/>
    <property type="match status" value="1"/>
</dbReference>
<dbReference type="InterPro" id="IPR052196">
    <property type="entry name" value="Bact_Kbp"/>
</dbReference>
<dbReference type="STRING" id="1003195.SCATT_20990"/>
<dbReference type="PANTHER" id="PTHR34700:SF4">
    <property type="entry name" value="PHAGE-LIKE ELEMENT PBSX PROTEIN XKDP"/>
    <property type="match status" value="1"/>
</dbReference>
<dbReference type="InterPro" id="IPR018392">
    <property type="entry name" value="LysM"/>
</dbReference>
<name>G8WZH3_STREN</name>
<dbReference type="Gene3D" id="3.10.350.10">
    <property type="entry name" value="LysM domain"/>
    <property type="match status" value="1"/>
</dbReference>
<evidence type="ECO:0000256" key="3">
    <source>
        <dbReference type="SAM" id="MobiDB-lite"/>
    </source>
</evidence>
<dbReference type="SMART" id="SM00257">
    <property type="entry name" value="LysM"/>
    <property type="match status" value="1"/>
</dbReference>
<dbReference type="InterPro" id="IPR036779">
    <property type="entry name" value="LysM_dom_sf"/>
</dbReference>
<proteinExistence type="inferred from homology"/>
<organism evidence="6 7">
    <name type="scientific">Streptantibioticus cattleyicolor (strain ATCC 35852 / DSM 46488 / JCM 4925 / NBRC 14057 / NRRL 8057)</name>
    <name type="common">Streptomyces cattleya</name>
    <dbReference type="NCBI Taxonomy" id="1003195"/>
    <lineage>
        <taxon>Bacteria</taxon>
        <taxon>Bacillati</taxon>
        <taxon>Actinomycetota</taxon>
        <taxon>Actinomycetes</taxon>
        <taxon>Kitasatosporales</taxon>
        <taxon>Streptomycetaceae</taxon>
        <taxon>Streptantibioticus</taxon>
    </lineage>
</organism>
<evidence type="ECO:0000256" key="1">
    <source>
        <dbReference type="ARBA" id="ARBA00010830"/>
    </source>
</evidence>
<evidence type="ECO:0000259" key="5">
    <source>
        <dbReference type="PROSITE" id="PS51782"/>
    </source>
</evidence>
<dbReference type="CDD" id="cd13925">
    <property type="entry name" value="RPF"/>
    <property type="match status" value="1"/>
</dbReference>
<dbReference type="InterPro" id="IPR023346">
    <property type="entry name" value="Lysozyme-like_dom_sf"/>
</dbReference>
<keyword evidence="2" id="KW-0378">Hydrolase</keyword>
<dbReference type="Gene3D" id="1.10.530.10">
    <property type="match status" value="1"/>
</dbReference>
<dbReference type="PANTHER" id="PTHR34700">
    <property type="entry name" value="POTASSIUM BINDING PROTEIN KBP"/>
    <property type="match status" value="1"/>
</dbReference>
<evidence type="ECO:0000256" key="4">
    <source>
        <dbReference type="SAM" id="SignalP"/>
    </source>
</evidence>
<dbReference type="SUPFAM" id="SSF53955">
    <property type="entry name" value="Lysozyme-like"/>
    <property type="match status" value="1"/>
</dbReference>
<accession>G8WZH3</accession>
<feature type="compositionally biased region" description="Low complexity" evidence="3">
    <location>
        <begin position="150"/>
        <end position="213"/>
    </location>
</feature>
<evidence type="ECO:0000313" key="7">
    <source>
        <dbReference type="Proteomes" id="UP000007842"/>
    </source>
</evidence>
<dbReference type="InterPro" id="IPR010618">
    <property type="entry name" value="RPF"/>
</dbReference>
<dbReference type="AlphaFoldDB" id="G8WZH3"/>
<dbReference type="PROSITE" id="PS51782">
    <property type="entry name" value="LYSM"/>
    <property type="match status" value="1"/>
</dbReference>
<evidence type="ECO:0000256" key="2">
    <source>
        <dbReference type="ARBA" id="ARBA00022801"/>
    </source>
</evidence>
<reference evidence="7" key="1">
    <citation type="submission" date="2011-12" db="EMBL/GenBank/DDBJ databases">
        <title>Complete genome sequence of Streptomyces cattleya strain DSM 46488.</title>
        <authorList>
            <person name="Ou H.-Y."/>
            <person name="Li P."/>
            <person name="Zhao C."/>
            <person name="O'Hagan D."/>
            <person name="Deng Z."/>
        </authorList>
    </citation>
    <scope>NUCLEOTIDE SEQUENCE [LARGE SCALE GENOMIC DNA]</scope>
    <source>
        <strain evidence="7">ATCC 35852 / DSM 46488 / JCM 4925 / NBRC 14057 / NRRL 8057</strain>
    </source>
</reference>
<sequence>MAAGVAGAGMTLPLLASGGAQAASTGTWDRVAQCESGGAWSADTGNGYYGGLLLTQSEWEQYGGLSYAPQPDLASRQQQIAVAEKILAARGVSAWQDCAADAGLTQGGAPAAVDPGVPQTGDGTASGTTRTHDDPPARPSDGPQDTGPDTGPSAPSSSSSASSPTPSASASTAPSGTPSASPTPSGTASSSASPTPSAGSPTTTPSGSPTPTGRHAKPPVPDTTAQAPQETPSAPATGDRGGDDETSRGGSHARPTVPRQGDTSAAYTVRPGDNLSQIATDHSVTGGWPALYDANKSVVGSDPDLILPGQHLTLGH</sequence>
<keyword evidence="7" id="KW-1185">Reference proteome</keyword>
<comment type="similarity">
    <text evidence="1">Belongs to the transglycosylase family. Rpf subfamily.</text>
</comment>
<keyword evidence="4" id="KW-0732">Signal</keyword>
<dbReference type="CDD" id="cd00118">
    <property type="entry name" value="LysM"/>
    <property type="match status" value="1"/>
</dbReference>
<protein>
    <submittedName>
        <fullName evidence="6">Secreted protein</fullName>
    </submittedName>
</protein>
<dbReference type="GO" id="GO:0016787">
    <property type="term" value="F:hydrolase activity"/>
    <property type="evidence" value="ECO:0007669"/>
    <property type="project" value="UniProtKB-KW"/>
</dbReference>
<dbReference type="EMBL" id="CP003219">
    <property type="protein sequence ID" value="AEW94470.1"/>
    <property type="molecule type" value="Genomic_DNA"/>
</dbReference>
<feature type="compositionally biased region" description="Polar residues" evidence="3">
    <location>
        <begin position="274"/>
        <end position="283"/>
    </location>
</feature>
<feature type="compositionally biased region" description="Polar residues" evidence="3">
    <location>
        <begin position="223"/>
        <end position="234"/>
    </location>
</feature>
<dbReference type="HOGENOM" id="CLU_045108_0_0_11"/>
<dbReference type="SUPFAM" id="SSF54106">
    <property type="entry name" value="LysM domain"/>
    <property type="match status" value="1"/>
</dbReference>
<feature type="region of interest" description="Disordered" evidence="3">
    <location>
        <begin position="109"/>
        <end position="316"/>
    </location>
</feature>
<feature type="signal peptide" evidence="4">
    <location>
        <begin position="1"/>
        <end position="22"/>
    </location>
</feature>